<protein>
    <submittedName>
        <fullName evidence="1">Uncharacterized protein</fullName>
    </submittedName>
</protein>
<dbReference type="EMBL" id="KI392979">
    <property type="protein sequence ID" value="ERN09930.1"/>
    <property type="molecule type" value="Genomic_DNA"/>
</dbReference>
<proteinExistence type="predicted"/>
<organism evidence="1 2">
    <name type="scientific">Amborella trichopoda</name>
    <dbReference type="NCBI Taxonomy" id="13333"/>
    <lineage>
        <taxon>Eukaryota</taxon>
        <taxon>Viridiplantae</taxon>
        <taxon>Streptophyta</taxon>
        <taxon>Embryophyta</taxon>
        <taxon>Tracheophyta</taxon>
        <taxon>Spermatophyta</taxon>
        <taxon>Magnoliopsida</taxon>
        <taxon>Amborellales</taxon>
        <taxon>Amborellaceae</taxon>
        <taxon>Amborella</taxon>
    </lineage>
</organism>
<accession>W1PRP3</accession>
<dbReference type="HOGENOM" id="CLU_1706635_0_0_1"/>
<dbReference type="InterPro" id="IPR039874">
    <property type="entry name" value="WAPL"/>
</dbReference>
<evidence type="ECO:0000313" key="2">
    <source>
        <dbReference type="Proteomes" id="UP000017836"/>
    </source>
</evidence>
<dbReference type="Gene3D" id="1.25.10.10">
    <property type="entry name" value="Leucine-rich Repeat Variant"/>
    <property type="match status" value="1"/>
</dbReference>
<gene>
    <name evidence="1" type="ORF">AMTR_s00013p00181140</name>
</gene>
<dbReference type="AlphaFoldDB" id="W1PRP3"/>
<dbReference type="Proteomes" id="UP000017836">
    <property type="component" value="Unassembled WGS sequence"/>
</dbReference>
<keyword evidence="2" id="KW-1185">Reference proteome</keyword>
<dbReference type="STRING" id="13333.W1PRP3"/>
<evidence type="ECO:0000313" key="1">
    <source>
        <dbReference type="EMBL" id="ERN09930.1"/>
    </source>
</evidence>
<reference evidence="2" key="1">
    <citation type="journal article" date="2013" name="Science">
        <title>The Amborella genome and the evolution of flowering plants.</title>
        <authorList>
            <consortium name="Amborella Genome Project"/>
        </authorList>
    </citation>
    <scope>NUCLEOTIDE SEQUENCE [LARGE SCALE GENOMIC DNA]</scope>
</reference>
<dbReference type="Gramene" id="ERN09930">
    <property type="protein sequence ID" value="ERN09930"/>
    <property type="gene ID" value="AMTR_s00013p00181140"/>
</dbReference>
<dbReference type="InterPro" id="IPR011989">
    <property type="entry name" value="ARM-like"/>
</dbReference>
<sequence>MVGQKEKSAVLGKRCLSEDVECKSVDSQDPFAFDKYDMETSKWEQLSSIYKHTSHSQNTVNADTDLDDEHELKLATRINGKAVNGKACHVSVDSCSSMIAEEDILDYCLRAAIEVLMNLTNDNSVGCKEIAACGGLDTNSWSLPNSSLDLISIS</sequence>
<dbReference type="PANTHER" id="PTHR22100:SF13">
    <property type="entry name" value="WINGS APART-LIKE PROTEIN HOMOLOG"/>
    <property type="match status" value="1"/>
</dbReference>
<dbReference type="PANTHER" id="PTHR22100">
    <property type="entry name" value="WINGS APART-LIKE PROTEIN HOMOLOG"/>
    <property type="match status" value="1"/>
</dbReference>
<name>W1PRP3_AMBTC</name>